<dbReference type="PANTHER" id="PTHR24171">
    <property type="entry name" value="ANKYRIN REPEAT DOMAIN-CONTAINING PROTEIN 39-RELATED"/>
    <property type="match status" value="1"/>
</dbReference>
<keyword evidence="6" id="KW-1185">Reference proteome</keyword>
<dbReference type="Proteomes" id="UP001164746">
    <property type="component" value="Chromosome 3"/>
</dbReference>
<protein>
    <submittedName>
        <fullName evidence="5">MIB-like protein</fullName>
    </submittedName>
</protein>
<dbReference type="Gene3D" id="1.25.40.20">
    <property type="entry name" value="Ankyrin repeat-containing domain"/>
    <property type="match status" value="1"/>
</dbReference>
<keyword evidence="2 3" id="KW-0040">ANK repeat</keyword>
<name>A0ABY7DNT3_MYAAR</name>
<dbReference type="SMART" id="SM00248">
    <property type="entry name" value="ANK"/>
    <property type="match status" value="3"/>
</dbReference>
<evidence type="ECO:0000256" key="1">
    <source>
        <dbReference type="ARBA" id="ARBA00022737"/>
    </source>
</evidence>
<organism evidence="5 6">
    <name type="scientific">Mya arenaria</name>
    <name type="common">Soft-shell clam</name>
    <dbReference type="NCBI Taxonomy" id="6604"/>
    <lineage>
        <taxon>Eukaryota</taxon>
        <taxon>Metazoa</taxon>
        <taxon>Spiralia</taxon>
        <taxon>Lophotrochozoa</taxon>
        <taxon>Mollusca</taxon>
        <taxon>Bivalvia</taxon>
        <taxon>Autobranchia</taxon>
        <taxon>Heteroconchia</taxon>
        <taxon>Euheterodonta</taxon>
        <taxon>Imparidentia</taxon>
        <taxon>Neoheterodontei</taxon>
        <taxon>Myida</taxon>
        <taxon>Myoidea</taxon>
        <taxon>Myidae</taxon>
        <taxon>Mya</taxon>
    </lineage>
</organism>
<reference evidence="5" key="1">
    <citation type="submission" date="2022-11" db="EMBL/GenBank/DDBJ databases">
        <title>Centuries of genome instability and evolution in soft-shell clam transmissible cancer (bioRxiv).</title>
        <authorList>
            <person name="Hart S.F.M."/>
            <person name="Yonemitsu M.A."/>
            <person name="Giersch R.M."/>
            <person name="Beal B.F."/>
            <person name="Arriagada G."/>
            <person name="Davis B.W."/>
            <person name="Ostrander E.A."/>
            <person name="Goff S.P."/>
            <person name="Metzger M.J."/>
        </authorList>
    </citation>
    <scope>NUCLEOTIDE SEQUENCE</scope>
    <source>
        <strain evidence="5">MELC-2E11</strain>
        <tissue evidence="5">Siphon/mantle</tissue>
    </source>
</reference>
<feature type="repeat" description="ANK" evidence="3">
    <location>
        <begin position="75"/>
        <end position="107"/>
    </location>
</feature>
<dbReference type="InterPro" id="IPR002110">
    <property type="entry name" value="Ankyrin_rpt"/>
</dbReference>
<accession>A0ABY7DNT3</accession>
<dbReference type="InterPro" id="IPR036770">
    <property type="entry name" value="Ankyrin_rpt-contain_sf"/>
</dbReference>
<dbReference type="PROSITE" id="PS50088">
    <property type="entry name" value="ANK_REPEAT"/>
    <property type="match status" value="3"/>
</dbReference>
<feature type="region of interest" description="Disordered" evidence="4">
    <location>
        <begin position="475"/>
        <end position="549"/>
    </location>
</feature>
<dbReference type="PROSITE" id="PS50297">
    <property type="entry name" value="ANK_REP_REGION"/>
    <property type="match status" value="3"/>
</dbReference>
<evidence type="ECO:0000313" key="5">
    <source>
        <dbReference type="EMBL" id="WAQ98355.1"/>
    </source>
</evidence>
<dbReference type="EMBL" id="CP111014">
    <property type="protein sequence ID" value="WAQ98355.1"/>
    <property type="molecule type" value="Genomic_DNA"/>
</dbReference>
<dbReference type="Pfam" id="PF12796">
    <property type="entry name" value="Ank_2"/>
    <property type="match status" value="1"/>
</dbReference>
<evidence type="ECO:0000256" key="4">
    <source>
        <dbReference type="SAM" id="MobiDB-lite"/>
    </source>
</evidence>
<feature type="compositionally biased region" description="Basic residues" evidence="4">
    <location>
        <begin position="493"/>
        <end position="508"/>
    </location>
</feature>
<dbReference type="Gene3D" id="2.60.220.30">
    <property type="match status" value="1"/>
</dbReference>
<feature type="repeat" description="ANK" evidence="3">
    <location>
        <begin position="42"/>
        <end position="74"/>
    </location>
</feature>
<gene>
    <name evidence="5" type="ORF">MAR_022728</name>
</gene>
<proteinExistence type="predicted"/>
<feature type="repeat" description="ANK" evidence="3">
    <location>
        <begin position="109"/>
        <end position="141"/>
    </location>
</feature>
<keyword evidence="1" id="KW-0677">Repeat</keyword>
<sequence length="549" mass="61972">MDPTERGRKLLDAINKGDEKKVVELVINGKSFHKVDFNVIDRGDNAVHLAARKGMLDVLKLLAKIGADLAQRNIDGDSPLHRAIGSQPMDIIETLVDVGMDPNLQNSVTGDTPLHVAMKLGSQEAMEALLIKGARSAVLNNSVYCPLEIALTPETMYYCIVFVRPRIEEHEISENETKITSDMEKDFVMDIQGETFDTDTALKLQVFESQDPNNSDKYEMDMSEDEEVSPEAEMKQRQDDQILVSDVFQINVSGNQPKKPVTVQIPMCKGMKAGDDIVIVSGNEQDLARENALEVLPFKPKVVNTSLIFEVSHFSMFTATWRKWDVDKVKEELLNVKEKRKPVSFYAVVQKDEEDATGLGHKLIVDCCLANRSQKTRNKWLDQGYEEQNPPETGEMMTVLGDTFTIDVVGNASFEEPSADSDRKIQFWICRSCEQGYNVRLHVGIFEQEEAYGHVVIYKISGDSKTEVARLRILLEPPQKPNDKQTEPQPGKQAKKAIRKPKPPKKSKEKKEKETPRRASNASTSSSLWEWFNKREHRPPSAVMEPVKK</sequence>
<dbReference type="SUPFAM" id="SSF48403">
    <property type="entry name" value="Ankyrin repeat"/>
    <property type="match status" value="1"/>
</dbReference>
<dbReference type="Pfam" id="PF00023">
    <property type="entry name" value="Ank"/>
    <property type="match status" value="1"/>
</dbReference>
<dbReference type="PANTHER" id="PTHR24171:SF9">
    <property type="entry name" value="ANKYRIN REPEAT DOMAIN-CONTAINING PROTEIN 39"/>
    <property type="match status" value="1"/>
</dbReference>
<evidence type="ECO:0000256" key="2">
    <source>
        <dbReference type="ARBA" id="ARBA00023043"/>
    </source>
</evidence>
<evidence type="ECO:0000256" key="3">
    <source>
        <dbReference type="PROSITE-ProRule" id="PRU00023"/>
    </source>
</evidence>
<evidence type="ECO:0000313" key="6">
    <source>
        <dbReference type="Proteomes" id="UP001164746"/>
    </source>
</evidence>